<accession>A0A8C4QIY7</accession>
<protein>
    <submittedName>
        <fullName evidence="10">Mitochondrial calcium uptake family, member 3a</fullName>
    </submittedName>
</protein>
<evidence type="ECO:0000313" key="11">
    <source>
        <dbReference type="Proteomes" id="UP000694388"/>
    </source>
</evidence>
<keyword evidence="5" id="KW-0106">Calcium</keyword>
<dbReference type="InterPro" id="IPR002048">
    <property type="entry name" value="EF_hand_dom"/>
</dbReference>
<evidence type="ECO:0000256" key="3">
    <source>
        <dbReference type="ARBA" id="ARBA00022737"/>
    </source>
</evidence>
<dbReference type="PANTHER" id="PTHR12294:SF13">
    <property type="entry name" value="MITOCHONDRIAL CALCIUM UPTAKE 3, ISOFORM D"/>
    <property type="match status" value="1"/>
</dbReference>
<dbReference type="GeneTree" id="ENSGT00950000183079"/>
<dbReference type="GO" id="GO:0051560">
    <property type="term" value="P:mitochondrial calcium ion homeostasis"/>
    <property type="evidence" value="ECO:0007669"/>
    <property type="project" value="TreeGrafter"/>
</dbReference>
<dbReference type="InterPro" id="IPR018247">
    <property type="entry name" value="EF_Hand_1_Ca_BS"/>
</dbReference>
<dbReference type="AlphaFoldDB" id="A0A8C4QIY7"/>
<keyword evidence="11" id="KW-1185">Reference proteome</keyword>
<evidence type="ECO:0000256" key="2">
    <source>
        <dbReference type="ARBA" id="ARBA00004569"/>
    </source>
</evidence>
<dbReference type="SMART" id="SM00054">
    <property type="entry name" value="EFh"/>
    <property type="match status" value="2"/>
</dbReference>
<evidence type="ECO:0000256" key="8">
    <source>
        <dbReference type="ARBA" id="ARBA00023136"/>
    </source>
</evidence>
<dbReference type="InterPro" id="IPR039800">
    <property type="entry name" value="MICU1/2/3"/>
</dbReference>
<dbReference type="PROSITE" id="PS50222">
    <property type="entry name" value="EF_HAND_2"/>
    <property type="match status" value="1"/>
</dbReference>
<dbReference type="OMA" id="GIPGHKS"/>
<evidence type="ECO:0000256" key="6">
    <source>
        <dbReference type="ARBA" id="ARBA00022946"/>
    </source>
</evidence>
<evidence type="ECO:0000256" key="4">
    <source>
        <dbReference type="ARBA" id="ARBA00022792"/>
    </source>
</evidence>
<dbReference type="Proteomes" id="UP000694388">
    <property type="component" value="Unplaced"/>
</dbReference>
<proteinExistence type="predicted"/>
<dbReference type="PANTHER" id="PTHR12294">
    <property type="entry name" value="EF HAND DOMAIN FAMILY A1,A2-RELATED"/>
    <property type="match status" value="1"/>
</dbReference>
<dbReference type="Gene3D" id="1.10.238.10">
    <property type="entry name" value="EF-hand"/>
    <property type="match status" value="2"/>
</dbReference>
<evidence type="ECO:0000256" key="7">
    <source>
        <dbReference type="ARBA" id="ARBA00023128"/>
    </source>
</evidence>
<dbReference type="GO" id="GO:0005758">
    <property type="term" value="C:mitochondrial intermembrane space"/>
    <property type="evidence" value="ECO:0007669"/>
    <property type="project" value="UniProtKB-SubCell"/>
</dbReference>
<dbReference type="InterPro" id="IPR011992">
    <property type="entry name" value="EF-hand-dom_pair"/>
</dbReference>
<dbReference type="PROSITE" id="PS00018">
    <property type="entry name" value="EF_HAND_1"/>
    <property type="match status" value="2"/>
</dbReference>
<feature type="domain" description="EF-hand" evidence="9">
    <location>
        <begin position="187"/>
        <end position="222"/>
    </location>
</feature>
<reference evidence="10" key="1">
    <citation type="submission" date="2025-08" db="UniProtKB">
        <authorList>
            <consortium name="Ensembl"/>
        </authorList>
    </citation>
    <scope>IDENTIFICATION</scope>
</reference>
<dbReference type="GO" id="GO:0036444">
    <property type="term" value="P:calcium import into the mitochondrion"/>
    <property type="evidence" value="ECO:0007669"/>
    <property type="project" value="TreeGrafter"/>
</dbReference>
<dbReference type="GO" id="GO:1990246">
    <property type="term" value="C:uniplex complex"/>
    <property type="evidence" value="ECO:0007669"/>
    <property type="project" value="TreeGrafter"/>
</dbReference>
<keyword evidence="8" id="KW-0472">Membrane</keyword>
<dbReference type="Ensembl" id="ENSEBUT00000016765.1">
    <property type="protein sequence ID" value="ENSEBUP00000016189.1"/>
    <property type="gene ID" value="ENSEBUG00000010169.1"/>
</dbReference>
<organism evidence="10 11">
    <name type="scientific">Eptatretus burgeri</name>
    <name type="common">Inshore hagfish</name>
    <dbReference type="NCBI Taxonomy" id="7764"/>
    <lineage>
        <taxon>Eukaryota</taxon>
        <taxon>Metazoa</taxon>
        <taxon>Chordata</taxon>
        <taxon>Craniata</taxon>
        <taxon>Vertebrata</taxon>
        <taxon>Cyclostomata</taxon>
        <taxon>Myxini</taxon>
        <taxon>Myxiniformes</taxon>
        <taxon>Myxinidae</taxon>
        <taxon>Eptatretinae</taxon>
        <taxon>Eptatretus</taxon>
    </lineage>
</organism>
<keyword evidence="3" id="KW-0677">Repeat</keyword>
<sequence>MACKCSSFLSFRVSYAAAGAAAALLGFWTGGQARGHGQGRGERRQEGTERLDGGGAALVAASCVYAKVGAHRGLCASPATMGADGGRVRAPAPARLSAREQRFLQFASVRVREQLYLTPRDFLLSISQGEPQVERDQIRIISEQEAEEMLSYTPPIWKNSSRLFRNLEHDGLISYTEYIFLQCILTKPRAGFKLAFDMLDTDGNKRIDKKEFLVLEEIFRKKNEKRPLPEGDEESAHLCLKLYGYRHPNMRDVFCGQWGVGGQGDAEGSGKGWEGGEHSCWDAVRHGAGRLFFPGLAENPDEYINVNTTLLIHLFGKKGKAELNYTDFYNFMDNLQTEVLELEFLSYSKGLPFISEEDFARALLCYTDRKEQEAFLKNLRQHLPEEKGISFEEFRAFFQFLNNLEDFTIAMQMYTVASNAVNQEEFQRAVQVTTGHDLSPHLVRTVFTLFDNDGDNRLAYREFLGVIADRQQRGLRVYKRLQGLAAFKSCVRREMLK</sequence>
<reference evidence="10" key="2">
    <citation type="submission" date="2025-09" db="UniProtKB">
        <authorList>
            <consortium name="Ensembl"/>
        </authorList>
    </citation>
    <scope>IDENTIFICATION</scope>
</reference>
<keyword evidence="4" id="KW-0999">Mitochondrion inner membrane</keyword>
<evidence type="ECO:0000256" key="1">
    <source>
        <dbReference type="ARBA" id="ARBA00004273"/>
    </source>
</evidence>
<keyword evidence="7" id="KW-0496">Mitochondrion</keyword>
<dbReference type="SUPFAM" id="SSF47473">
    <property type="entry name" value="EF-hand"/>
    <property type="match status" value="2"/>
</dbReference>
<evidence type="ECO:0000256" key="5">
    <source>
        <dbReference type="ARBA" id="ARBA00022837"/>
    </source>
</evidence>
<evidence type="ECO:0000259" key="9">
    <source>
        <dbReference type="PROSITE" id="PS50222"/>
    </source>
</evidence>
<evidence type="ECO:0000313" key="10">
    <source>
        <dbReference type="Ensembl" id="ENSEBUP00000016189.1"/>
    </source>
</evidence>
<keyword evidence="6" id="KW-0809">Transit peptide</keyword>
<comment type="subcellular location">
    <subcellularLocation>
        <location evidence="1">Mitochondrion inner membrane</location>
    </subcellularLocation>
    <subcellularLocation>
        <location evidence="2">Mitochondrion intermembrane space</location>
    </subcellularLocation>
</comment>
<dbReference type="GO" id="GO:0005509">
    <property type="term" value="F:calcium ion binding"/>
    <property type="evidence" value="ECO:0007669"/>
    <property type="project" value="InterPro"/>
</dbReference>
<name>A0A8C4QIY7_EPTBU</name>